<comment type="caution">
    <text evidence="4">The sequence shown here is derived from an EMBL/GenBank/DDBJ whole genome shotgun (WGS) entry which is preliminary data.</text>
</comment>
<proteinExistence type="predicted"/>
<dbReference type="InterPro" id="IPR041698">
    <property type="entry name" value="Methyltransf_25"/>
</dbReference>
<dbReference type="PANTHER" id="PTHR43861:SF1">
    <property type="entry name" value="TRANS-ACONITATE 2-METHYLTRANSFERASE"/>
    <property type="match status" value="1"/>
</dbReference>
<evidence type="ECO:0000313" key="5">
    <source>
        <dbReference type="Proteomes" id="UP000324611"/>
    </source>
</evidence>
<evidence type="ECO:0000313" key="4">
    <source>
        <dbReference type="EMBL" id="KAA2242434.1"/>
    </source>
</evidence>
<dbReference type="GO" id="GO:0032259">
    <property type="term" value="P:methylation"/>
    <property type="evidence" value="ECO:0007669"/>
    <property type="project" value="UniProtKB-KW"/>
</dbReference>
<keyword evidence="5" id="KW-1185">Reference proteome</keyword>
<keyword evidence="2 4" id="KW-0808">Transferase</keyword>
<dbReference type="EMBL" id="VUOC01000002">
    <property type="protein sequence ID" value="KAA2242434.1"/>
    <property type="molecule type" value="Genomic_DNA"/>
</dbReference>
<keyword evidence="1 4" id="KW-0489">Methyltransferase</keyword>
<name>A0A5B2VUF8_9BACT</name>
<evidence type="ECO:0000256" key="2">
    <source>
        <dbReference type="ARBA" id="ARBA00022679"/>
    </source>
</evidence>
<dbReference type="GO" id="GO:0008168">
    <property type="term" value="F:methyltransferase activity"/>
    <property type="evidence" value="ECO:0007669"/>
    <property type="project" value="UniProtKB-KW"/>
</dbReference>
<dbReference type="CDD" id="cd02440">
    <property type="entry name" value="AdoMet_MTases"/>
    <property type="match status" value="1"/>
</dbReference>
<protein>
    <submittedName>
        <fullName evidence="4">Class I SAM-dependent methyltransferase</fullName>
    </submittedName>
</protein>
<dbReference type="Gene3D" id="3.40.50.150">
    <property type="entry name" value="Vaccinia Virus protein VP39"/>
    <property type="match status" value="1"/>
</dbReference>
<dbReference type="InterPro" id="IPR029063">
    <property type="entry name" value="SAM-dependent_MTases_sf"/>
</dbReference>
<accession>A0A5B2VUF8</accession>
<gene>
    <name evidence="4" type="ORF">F0L74_07765</name>
</gene>
<dbReference type="Pfam" id="PF13649">
    <property type="entry name" value="Methyltransf_25"/>
    <property type="match status" value="1"/>
</dbReference>
<reference evidence="4 5" key="2">
    <citation type="submission" date="2019-09" db="EMBL/GenBank/DDBJ databases">
        <authorList>
            <person name="Jin C."/>
        </authorList>
    </citation>
    <scope>NUCLEOTIDE SEQUENCE [LARGE SCALE GENOMIC DNA]</scope>
    <source>
        <strain evidence="4 5">BN140078</strain>
    </source>
</reference>
<dbReference type="AlphaFoldDB" id="A0A5B2VUF8"/>
<dbReference type="Proteomes" id="UP000324611">
    <property type="component" value="Unassembled WGS sequence"/>
</dbReference>
<organism evidence="4 5">
    <name type="scientific">Chitinophaga agrisoli</name>
    <dbReference type="NCBI Taxonomy" id="2607653"/>
    <lineage>
        <taxon>Bacteria</taxon>
        <taxon>Pseudomonadati</taxon>
        <taxon>Bacteroidota</taxon>
        <taxon>Chitinophagia</taxon>
        <taxon>Chitinophagales</taxon>
        <taxon>Chitinophagaceae</taxon>
        <taxon>Chitinophaga</taxon>
    </lineage>
</organism>
<dbReference type="SUPFAM" id="SSF53335">
    <property type="entry name" value="S-adenosyl-L-methionine-dependent methyltransferases"/>
    <property type="match status" value="1"/>
</dbReference>
<reference evidence="4 5" key="1">
    <citation type="submission" date="2019-09" db="EMBL/GenBank/DDBJ databases">
        <title>Chitinophaga ginsengihumi sp. nov., isolated from soil of ginseng rhizosphere.</title>
        <authorList>
            <person name="Lee J."/>
        </authorList>
    </citation>
    <scope>NUCLEOTIDE SEQUENCE [LARGE SCALE GENOMIC DNA]</scope>
    <source>
        <strain evidence="4 5">BN140078</strain>
    </source>
</reference>
<feature type="domain" description="Methyltransferase" evidence="3">
    <location>
        <begin position="46"/>
        <end position="136"/>
    </location>
</feature>
<evidence type="ECO:0000259" key="3">
    <source>
        <dbReference type="Pfam" id="PF13649"/>
    </source>
</evidence>
<dbReference type="PANTHER" id="PTHR43861">
    <property type="entry name" value="TRANS-ACONITATE 2-METHYLTRANSFERASE-RELATED"/>
    <property type="match status" value="1"/>
</dbReference>
<evidence type="ECO:0000256" key="1">
    <source>
        <dbReference type="ARBA" id="ARBA00022603"/>
    </source>
</evidence>
<sequence length="201" mass="22757">MENEKKNVFEAYNIIADWFSAARPQMLMEKAYLDSVMDLIGKGAHILDLGCGTGKPMMEYLLNQGMQVMGVDASYRMLEIARTNFPSVNFVQADMRQLSLNRKFDAIIAWNSFFHLPPEDQPAMFPIFKDHLNNGGVLLFTSGTEYGEAWGLNGGVNLCHGSLDTQQYRSLLEANNFKVLQYKESDPECWHATIWMAQLSA</sequence>
<dbReference type="RefSeq" id="WP_149837306.1">
    <property type="nucleotide sequence ID" value="NZ_VUOC01000002.1"/>
</dbReference>